<evidence type="ECO:0000256" key="8">
    <source>
        <dbReference type="ARBA" id="ARBA00023172"/>
    </source>
</evidence>
<evidence type="ECO:0000256" key="6">
    <source>
        <dbReference type="ARBA" id="ARBA00022801"/>
    </source>
</evidence>
<dbReference type="InterPro" id="IPR035901">
    <property type="entry name" value="GIY-YIG_endonuc_sf"/>
</dbReference>
<dbReference type="InterPro" id="IPR050381">
    <property type="entry name" value="SLX1_endonuclease"/>
</dbReference>
<keyword evidence="4" id="KW-0227">DNA damage</keyword>
<dbReference type="Pfam" id="PF01541">
    <property type="entry name" value="GIY-YIG"/>
    <property type="match status" value="1"/>
</dbReference>
<accession>A0AAW1CIM5</accession>
<evidence type="ECO:0000256" key="5">
    <source>
        <dbReference type="ARBA" id="ARBA00022771"/>
    </source>
</evidence>
<proteinExistence type="predicted"/>
<evidence type="ECO:0000313" key="12">
    <source>
        <dbReference type="EMBL" id="KAK9497294.1"/>
    </source>
</evidence>
<evidence type="ECO:0000313" key="13">
    <source>
        <dbReference type="Proteomes" id="UP001461498"/>
    </source>
</evidence>
<dbReference type="PANTHER" id="PTHR20208">
    <property type="entry name" value="STRUCTURE-SPECIFIC ENDONUCLEASE SUBUNIT SLX1"/>
    <property type="match status" value="1"/>
</dbReference>
<dbReference type="SUPFAM" id="SSF82771">
    <property type="entry name" value="GIY-YIG endonuclease"/>
    <property type="match status" value="1"/>
</dbReference>
<dbReference type="GO" id="GO:0008270">
    <property type="term" value="F:zinc ion binding"/>
    <property type="evidence" value="ECO:0007669"/>
    <property type="project" value="UniProtKB-KW"/>
</dbReference>
<dbReference type="Gene3D" id="3.40.1440.10">
    <property type="entry name" value="GIY-YIG endonuclease"/>
    <property type="match status" value="1"/>
</dbReference>
<keyword evidence="3" id="KW-0255">Endonuclease</keyword>
<keyword evidence="9" id="KW-0234">DNA repair</keyword>
<keyword evidence="10" id="KW-0539">Nucleus</keyword>
<sequence length="141" mass="16848">MELNDLKKSFFGVYLLKSKNIKYNDAIYIGFTVNPERRIKQHNRGKNFGGAWKTSGKGPWDMLMVVHGFPNEIAALRFEWCWQHPNKSRVLRDLPKRRYAKETEFDYRLRILNEMCSIGPWWRLPLRINILSTENSFKIRV</sequence>
<feature type="domain" description="GIY-YIG" evidence="11">
    <location>
        <begin position="9"/>
        <end position="92"/>
    </location>
</feature>
<evidence type="ECO:0000256" key="1">
    <source>
        <dbReference type="ARBA" id="ARBA00022722"/>
    </source>
</evidence>
<dbReference type="GO" id="GO:0000724">
    <property type="term" value="P:double-strand break repair via homologous recombination"/>
    <property type="evidence" value="ECO:0007669"/>
    <property type="project" value="TreeGrafter"/>
</dbReference>
<dbReference type="CDD" id="cd10455">
    <property type="entry name" value="GIY-YIG_SLX1"/>
    <property type="match status" value="1"/>
</dbReference>
<keyword evidence="6" id="KW-0378">Hydrolase</keyword>
<evidence type="ECO:0000256" key="7">
    <source>
        <dbReference type="ARBA" id="ARBA00022833"/>
    </source>
</evidence>
<organism evidence="12 13">
    <name type="scientific">Rhynocoris fuscipes</name>
    <dbReference type="NCBI Taxonomy" id="488301"/>
    <lineage>
        <taxon>Eukaryota</taxon>
        <taxon>Metazoa</taxon>
        <taxon>Ecdysozoa</taxon>
        <taxon>Arthropoda</taxon>
        <taxon>Hexapoda</taxon>
        <taxon>Insecta</taxon>
        <taxon>Pterygota</taxon>
        <taxon>Neoptera</taxon>
        <taxon>Paraneoptera</taxon>
        <taxon>Hemiptera</taxon>
        <taxon>Heteroptera</taxon>
        <taxon>Panheteroptera</taxon>
        <taxon>Cimicomorpha</taxon>
        <taxon>Reduviidae</taxon>
        <taxon>Harpactorinae</taxon>
        <taxon>Harpactorini</taxon>
        <taxon>Rhynocoris</taxon>
    </lineage>
</organism>
<reference evidence="12 13" key="1">
    <citation type="submission" date="2022-12" db="EMBL/GenBank/DDBJ databases">
        <title>Chromosome-level genome assembly of true bugs.</title>
        <authorList>
            <person name="Ma L."/>
            <person name="Li H."/>
        </authorList>
    </citation>
    <scope>NUCLEOTIDE SEQUENCE [LARGE SCALE GENOMIC DNA]</scope>
    <source>
        <strain evidence="12">Lab_2022b</strain>
    </source>
</reference>
<evidence type="ECO:0000259" key="11">
    <source>
        <dbReference type="PROSITE" id="PS50164"/>
    </source>
</evidence>
<evidence type="ECO:0000256" key="4">
    <source>
        <dbReference type="ARBA" id="ARBA00022763"/>
    </source>
</evidence>
<dbReference type="SMART" id="SM00465">
    <property type="entry name" value="GIYc"/>
    <property type="match status" value="1"/>
</dbReference>
<dbReference type="GO" id="GO:0033557">
    <property type="term" value="C:Slx1-Slx4 complex"/>
    <property type="evidence" value="ECO:0007669"/>
    <property type="project" value="TreeGrafter"/>
</dbReference>
<evidence type="ECO:0000256" key="10">
    <source>
        <dbReference type="ARBA" id="ARBA00023242"/>
    </source>
</evidence>
<dbReference type="InterPro" id="IPR000305">
    <property type="entry name" value="GIY-YIG_endonuc"/>
</dbReference>
<dbReference type="Proteomes" id="UP001461498">
    <property type="component" value="Unassembled WGS sequence"/>
</dbReference>
<gene>
    <name evidence="12" type="ORF">O3M35_004639</name>
</gene>
<keyword evidence="7" id="KW-0862">Zinc</keyword>
<dbReference type="PANTHER" id="PTHR20208:SF10">
    <property type="entry name" value="STRUCTURE-SPECIFIC ENDONUCLEASE SUBUNIT SLX1"/>
    <property type="match status" value="1"/>
</dbReference>
<protein>
    <recommendedName>
        <fullName evidence="11">GIY-YIG domain-containing protein</fullName>
    </recommendedName>
</protein>
<keyword evidence="2" id="KW-0479">Metal-binding</keyword>
<evidence type="ECO:0000256" key="3">
    <source>
        <dbReference type="ARBA" id="ARBA00022759"/>
    </source>
</evidence>
<dbReference type="GO" id="GO:0008821">
    <property type="term" value="F:crossover junction DNA endonuclease activity"/>
    <property type="evidence" value="ECO:0007669"/>
    <property type="project" value="TreeGrafter"/>
</dbReference>
<keyword evidence="13" id="KW-1185">Reference proteome</keyword>
<name>A0AAW1CIM5_9HEMI</name>
<dbReference type="FunFam" id="3.40.1440.10:FF:000008">
    <property type="entry name" value="Structure-specific endonuclease subunit SLX1 homolog"/>
    <property type="match status" value="1"/>
</dbReference>
<keyword evidence="8" id="KW-0233">DNA recombination</keyword>
<dbReference type="PROSITE" id="PS50164">
    <property type="entry name" value="GIY_YIG"/>
    <property type="match status" value="1"/>
</dbReference>
<keyword evidence="5" id="KW-0863">Zinc-finger</keyword>
<dbReference type="AlphaFoldDB" id="A0AAW1CIM5"/>
<comment type="caution">
    <text evidence="12">The sequence shown here is derived from an EMBL/GenBank/DDBJ whole genome shotgun (WGS) entry which is preliminary data.</text>
</comment>
<evidence type="ECO:0000256" key="2">
    <source>
        <dbReference type="ARBA" id="ARBA00022723"/>
    </source>
</evidence>
<keyword evidence="1" id="KW-0540">Nuclease</keyword>
<dbReference type="EMBL" id="JAPXFL010000015">
    <property type="protein sequence ID" value="KAK9497294.1"/>
    <property type="molecule type" value="Genomic_DNA"/>
</dbReference>
<evidence type="ECO:0000256" key="9">
    <source>
        <dbReference type="ARBA" id="ARBA00023204"/>
    </source>
</evidence>
<dbReference type="GO" id="GO:0017108">
    <property type="term" value="F:5'-flap endonuclease activity"/>
    <property type="evidence" value="ECO:0007669"/>
    <property type="project" value="TreeGrafter"/>
</dbReference>